<sequence>MPRFYQAPTLSAEFEQEMKKFKNLQVWQDKDILSMTQLILIEATRDTTYDISFGFKANPSQLSSFHGRIDCLLYQRYGGEDRGINDIKGMQNDDQGIGFPLVPIFFPIQETNFYAPFQHEKFSISQAISCGLWSLEHMNDIDPSIEYVRVLQTDGHRWKLYEIHRTHVKKTKFFEPRADLRQNSYKNKVVRNTQQGRFFDDYEHMLSVIGLIRYAMGIPENIVMANDTYEVEELPQQKDYQRTIQKGLLQLEKTQDGFLIDKRVFKELPVTSQKDDLQKLNSDQQNQKLLNESNEMKDIAKKGI</sequence>
<dbReference type="AlphaFoldDB" id="A0A078AJ34"/>
<name>A0A078AJ34_STYLE</name>
<proteinExistence type="predicted"/>
<dbReference type="OrthoDB" id="283003at2759"/>
<accession>A0A078AJ34</accession>
<keyword evidence="2" id="KW-1185">Reference proteome</keyword>
<protein>
    <submittedName>
        <fullName evidence="1">Uncharacterized protein</fullName>
    </submittedName>
</protein>
<evidence type="ECO:0000313" key="2">
    <source>
        <dbReference type="Proteomes" id="UP000039865"/>
    </source>
</evidence>
<dbReference type="InParanoid" id="A0A078AJ34"/>
<dbReference type="Proteomes" id="UP000039865">
    <property type="component" value="Unassembled WGS sequence"/>
</dbReference>
<evidence type="ECO:0000313" key="1">
    <source>
        <dbReference type="EMBL" id="CDW81482.1"/>
    </source>
</evidence>
<gene>
    <name evidence="1" type="primary">Contig9444.g10105</name>
    <name evidence="1" type="ORF">STYLEM_10500</name>
</gene>
<dbReference type="EMBL" id="CCKQ01009991">
    <property type="protein sequence ID" value="CDW81482.1"/>
    <property type="molecule type" value="Genomic_DNA"/>
</dbReference>
<organism evidence="1 2">
    <name type="scientific">Stylonychia lemnae</name>
    <name type="common">Ciliate</name>
    <dbReference type="NCBI Taxonomy" id="5949"/>
    <lineage>
        <taxon>Eukaryota</taxon>
        <taxon>Sar</taxon>
        <taxon>Alveolata</taxon>
        <taxon>Ciliophora</taxon>
        <taxon>Intramacronucleata</taxon>
        <taxon>Spirotrichea</taxon>
        <taxon>Stichotrichia</taxon>
        <taxon>Sporadotrichida</taxon>
        <taxon>Oxytrichidae</taxon>
        <taxon>Stylonychinae</taxon>
        <taxon>Stylonychia</taxon>
    </lineage>
</organism>
<reference evidence="1 2" key="1">
    <citation type="submission" date="2014-06" db="EMBL/GenBank/DDBJ databases">
        <authorList>
            <person name="Swart Estienne"/>
        </authorList>
    </citation>
    <scope>NUCLEOTIDE SEQUENCE [LARGE SCALE GENOMIC DNA]</scope>
    <source>
        <strain evidence="1 2">130c</strain>
    </source>
</reference>